<evidence type="ECO:0000256" key="4">
    <source>
        <dbReference type="ARBA" id="ARBA00022763"/>
    </source>
</evidence>
<evidence type="ECO:0000313" key="12">
    <source>
        <dbReference type="EMBL" id="CAK5266255.1"/>
    </source>
</evidence>
<dbReference type="PANTHER" id="PTHR12415:SF0">
    <property type="entry name" value="TYROSYL-DNA PHOSPHODIESTERASE 1"/>
    <property type="match status" value="1"/>
</dbReference>
<evidence type="ECO:0000256" key="10">
    <source>
        <dbReference type="PIRSR" id="PIRSR610347-2"/>
    </source>
</evidence>
<reference evidence="12" key="1">
    <citation type="submission" date="2023-11" db="EMBL/GenBank/DDBJ databases">
        <authorList>
            <person name="De Vega J J."/>
            <person name="De Vega J J."/>
        </authorList>
    </citation>
    <scope>NUCLEOTIDE SEQUENCE</scope>
</reference>
<evidence type="ECO:0000256" key="6">
    <source>
        <dbReference type="ARBA" id="ARBA00022839"/>
    </source>
</evidence>
<dbReference type="Proteomes" id="UP001295794">
    <property type="component" value="Unassembled WGS sequence"/>
</dbReference>
<feature type="binding site" evidence="10">
    <location>
        <position position="313"/>
    </location>
    <ligand>
        <name>substrate</name>
    </ligand>
</feature>
<keyword evidence="6" id="KW-0269">Exonuclease</keyword>
<keyword evidence="3" id="KW-0540">Nuclease</keyword>
<accession>A0AAD2H196</accession>
<keyword evidence="5" id="KW-0378">Hydrolase</keyword>
<proteinExistence type="inferred from homology"/>
<gene>
    <name evidence="12" type="ORF">MYCIT1_LOCUS7906</name>
</gene>
<comment type="similarity">
    <text evidence="2">Belongs to the tyrosyl-DNA phosphodiesterase family.</text>
</comment>
<feature type="compositionally biased region" description="Polar residues" evidence="11">
    <location>
        <begin position="80"/>
        <end position="90"/>
    </location>
</feature>
<evidence type="ECO:0000313" key="13">
    <source>
        <dbReference type="Proteomes" id="UP001295794"/>
    </source>
</evidence>
<comment type="subcellular location">
    <subcellularLocation>
        <location evidence="1">Nucleus</location>
    </subcellularLocation>
</comment>
<sequence length="703" mass="76813">MNSDEDDDLARAIALSLEEAHDGNLSNGRTRHPAKGKAKTRSIPAEVVVISDDEDEEEAQGRKSQERGKDNRSDVPKNLPSVQPMASSSKAPVAMPPPAQFTPPQPTPLTEPTPPTANLPAGAGLLSLLGDRAQMERERLARQKRLRGPSPPAPPPVSSGEEDLDDDEEDEDEDMWTASEGSSRKRVRLNSAGDSASRGGPSQPPTFLDGVLRRVETKYAEAGPGETGLAPGVRLSELIGPKDELAFAILSAFVIDPSWIYSFFDPTTPVILVADSNTTMAESSSSRPTLKNIFPNWVRVCPPLGNRGCMHMKYMLFFKKTGALRVVISSANLVPHDWRDVENYVFVQDVPRLRPAADFVRLRTGEKPGEAFPSVLAGVLRATGFEAALAIMEQQGHTDLPLPTLIPSTVARGKPKISALESKWDWSRVRAALVPSVPGRWEGWAGDRAVLLNGQTRLLRAIQNLGCGLDPEKGKRKTGDWEIELDCLTSSIGTYTPPWIAVFRLCAGGRSRAIQAWLDRGRKKTPRQGPTRILYPTLETIKGTKMGEPGAGTIFCRRAQWTKISGMASDASGLEIHDVRSRSGPLTMHTKMILGTLKGPPADDSATESDTDSDIEVIETGPIGKPRSWLYVGSHNFTPSAWGRLSGSGFNPVLEVMNYELGVVMRLETEAEENKAIAWARPTRRYVKDDVPWIQEESPFFAE</sequence>
<evidence type="ECO:0000256" key="1">
    <source>
        <dbReference type="ARBA" id="ARBA00004123"/>
    </source>
</evidence>
<evidence type="ECO:0000256" key="5">
    <source>
        <dbReference type="ARBA" id="ARBA00022801"/>
    </source>
</evidence>
<feature type="active site" description="Nucleophile" evidence="9">
    <location>
        <position position="311"/>
    </location>
</feature>
<evidence type="ECO:0000256" key="7">
    <source>
        <dbReference type="ARBA" id="ARBA00023204"/>
    </source>
</evidence>
<dbReference type="GO" id="GO:0017005">
    <property type="term" value="F:3'-tyrosyl-DNA phosphodiesterase activity"/>
    <property type="evidence" value="ECO:0007669"/>
    <property type="project" value="TreeGrafter"/>
</dbReference>
<name>A0AAD2H196_9AGAR</name>
<evidence type="ECO:0000256" key="2">
    <source>
        <dbReference type="ARBA" id="ARBA00010205"/>
    </source>
</evidence>
<dbReference type="PROSITE" id="PS50330">
    <property type="entry name" value="UIM"/>
    <property type="match status" value="1"/>
</dbReference>
<dbReference type="Pfam" id="PF06087">
    <property type="entry name" value="Tyr-DNA_phospho"/>
    <property type="match status" value="2"/>
</dbReference>
<keyword evidence="8" id="KW-0539">Nucleus</keyword>
<evidence type="ECO:0000256" key="11">
    <source>
        <dbReference type="SAM" id="MobiDB-lite"/>
    </source>
</evidence>
<dbReference type="AlphaFoldDB" id="A0AAD2H196"/>
<organism evidence="12 13">
    <name type="scientific">Mycena citricolor</name>
    <dbReference type="NCBI Taxonomy" id="2018698"/>
    <lineage>
        <taxon>Eukaryota</taxon>
        <taxon>Fungi</taxon>
        <taxon>Dikarya</taxon>
        <taxon>Basidiomycota</taxon>
        <taxon>Agaricomycotina</taxon>
        <taxon>Agaricomycetes</taxon>
        <taxon>Agaricomycetidae</taxon>
        <taxon>Agaricales</taxon>
        <taxon>Marasmiineae</taxon>
        <taxon>Mycenaceae</taxon>
        <taxon>Mycena</taxon>
    </lineage>
</organism>
<evidence type="ECO:0000256" key="8">
    <source>
        <dbReference type="ARBA" id="ARBA00023242"/>
    </source>
</evidence>
<dbReference type="InterPro" id="IPR003903">
    <property type="entry name" value="UIM_dom"/>
</dbReference>
<dbReference type="GO" id="GO:0003690">
    <property type="term" value="F:double-stranded DNA binding"/>
    <property type="evidence" value="ECO:0007669"/>
    <property type="project" value="TreeGrafter"/>
</dbReference>
<protein>
    <recommendedName>
        <fullName evidence="14">Phospholipase D/nuclease</fullName>
    </recommendedName>
</protein>
<dbReference type="CDD" id="cd09122">
    <property type="entry name" value="PLDc_Tdp1_1"/>
    <property type="match status" value="1"/>
</dbReference>
<comment type="caution">
    <text evidence="12">The sequence shown here is derived from an EMBL/GenBank/DDBJ whole genome shotgun (WGS) entry which is preliminary data.</text>
</comment>
<dbReference type="PANTHER" id="PTHR12415">
    <property type="entry name" value="TYROSYL-DNA PHOSPHODIESTERASE 1"/>
    <property type="match status" value="1"/>
</dbReference>
<dbReference type="EMBL" id="CAVNYO010000108">
    <property type="protein sequence ID" value="CAK5266255.1"/>
    <property type="molecule type" value="Genomic_DNA"/>
</dbReference>
<feature type="compositionally biased region" description="Low complexity" evidence="11">
    <location>
        <begin position="118"/>
        <end position="130"/>
    </location>
</feature>
<feature type="compositionally biased region" description="Acidic residues" evidence="11">
    <location>
        <begin position="160"/>
        <end position="175"/>
    </location>
</feature>
<evidence type="ECO:0000256" key="9">
    <source>
        <dbReference type="PIRSR" id="PIRSR610347-1"/>
    </source>
</evidence>
<dbReference type="Gene3D" id="6.10.140.100">
    <property type="match status" value="1"/>
</dbReference>
<dbReference type="GO" id="GO:0005634">
    <property type="term" value="C:nucleus"/>
    <property type="evidence" value="ECO:0007669"/>
    <property type="project" value="UniProtKB-SubCell"/>
</dbReference>
<keyword evidence="4" id="KW-0227">DNA damage</keyword>
<feature type="compositionally biased region" description="Basic and acidic residues" evidence="11">
    <location>
        <begin position="59"/>
        <end position="75"/>
    </location>
</feature>
<dbReference type="GO" id="GO:0003697">
    <property type="term" value="F:single-stranded DNA binding"/>
    <property type="evidence" value="ECO:0007669"/>
    <property type="project" value="TreeGrafter"/>
</dbReference>
<evidence type="ECO:0000256" key="3">
    <source>
        <dbReference type="ARBA" id="ARBA00022722"/>
    </source>
</evidence>
<keyword evidence="13" id="KW-1185">Reference proteome</keyword>
<feature type="active site" description="Proton donor/acceptor" evidence="9">
    <location>
        <position position="589"/>
    </location>
</feature>
<dbReference type="GO" id="GO:0006281">
    <property type="term" value="P:DNA repair"/>
    <property type="evidence" value="ECO:0007669"/>
    <property type="project" value="UniProtKB-KW"/>
</dbReference>
<keyword evidence="7" id="KW-0234">DNA repair</keyword>
<feature type="compositionally biased region" description="Pro residues" evidence="11">
    <location>
        <begin position="94"/>
        <end position="117"/>
    </location>
</feature>
<dbReference type="GO" id="GO:0004527">
    <property type="term" value="F:exonuclease activity"/>
    <property type="evidence" value="ECO:0007669"/>
    <property type="project" value="UniProtKB-KW"/>
</dbReference>
<feature type="compositionally biased region" description="Basic residues" evidence="11">
    <location>
        <begin position="29"/>
        <end position="40"/>
    </location>
</feature>
<dbReference type="InterPro" id="IPR010347">
    <property type="entry name" value="Tdp1"/>
</dbReference>
<dbReference type="Pfam" id="PF02809">
    <property type="entry name" value="UIM"/>
    <property type="match status" value="1"/>
</dbReference>
<feature type="region of interest" description="Disordered" evidence="11">
    <location>
        <begin position="18"/>
        <end position="209"/>
    </location>
</feature>
<evidence type="ECO:0008006" key="14">
    <source>
        <dbReference type="Google" id="ProtNLM"/>
    </source>
</evidence>
<feature type="binding site" evidence="10">
    <location>
        <position position="591"/>
    </location>
    <ligand>
        <name>substrate</name>
    </ligand>
</feature>
<dbReference type="Gene3D" id="3.30.870.10">
    <property type="entry name" value="Endonuclease Chain A"/>
    <property type="match status" value="2"/>
</dbReference>
<dbReference type="SMART" id="SM00726">
    <property type="entry name" value="UIM"/>
    <property type="match status" value="1"/>
</dbReference>
<dbReference type="SUPFAM" id="SSF56024">
    <property type="entry name" value="Phospholipase D/nuclease"/>
    <property type="match status" value="2"/>
</dbReference>